<sequence length="458" mass="50582">MGTVVANSVELSSANKENSIVQSPEELDAGALFVLKSRGSWLHCGYHLTTSIVGPVIFSFPFALSLLGWVPGLLIIALQAMVTFYSYNLLSVVLEHHAQFGKRQLRFRDMARDILGPKWGKFFVGPLQFAICYGAVIACILLGGQSLKFIYLLYNESGKMQLYQFITIFGAVPLFLAQMPSFHSLRHINLASLLLVLAYSACITTGSIHIGNSRNAPRKDYSIKGSEENRILGAINGISIIATTYGCGIIPEIQATIAPPVKGKMLKGLCICFGVILSTYFSVAISGYWAFGNQSKPTILYNFMGEDRPLLPIWFLLVINIFTLMQLVAVTVIYLQPTNEIFEKWFANPKMDQFSARNVMPRLFFRSLTVIFATLIAAMLPFFGDIMALFGAFGIIPLDFILPMVLYNVTFKTSKKGIIFWANTLIAVASSTIVVMGAVASVRQIILDAKTYSLFANM</sequence>
<dbReference type="AlphaFoldDB" id="A0A1R3JPI8"/>
<feature type="transmembrane region" description="Helical" evidence="7">
    <location>
        <begin position="418"/>
        <end position="440"/>
    </location>
</feature>
<gene>
    <name evidence="9" type="ORF">CCACVL1_04799</name>
</gene>
<feature type="transmembrane region" description="Helical" evidence="7">
    <location>
        <begin position="46"/>
        <end position="67"/>
    </location>
</feature>
<dbReference type="Proteomes" id="UP000188268">
    <property type="component" value="Unassembled WGS sequence"/>
</dbReference>
<dbReference type="Pfam" id="PF01490">
    <property type="entry name" value="Aa_trans"/>
    <property type="match status" value="1"/>
</dbReference>
<dbReference type="GO" id="GO:0016020">
    <property type="term" value="C:membrane"/>
    <property type="evidence" value="ECO:0007669"/>
    <property type="project" value="UniProtKB-SubCell"/>
</dbReference>
<dbReference type="InterPro" id="IPR013057">
    <property type="entry name" value="AA_transpt_TM"/>
</dbReference>
<keyword evidence="6 7" id="KW-0472">Membrane</keyword>
<feature type="transmembrane region" description="Helical" evidence="7">
    <location>
        <begin position="363"/>
        <end position="380"/>
    </location>
</feature>
<feature type="transmembrane region" description="Helical" evidence="7">
    <location>
        <begin position="189"/>
        <end position="211"/>
    </location>
</feature>
<comment type="caution">
    <text evidence="9">The sequence shown here is derived from an EMBL/GenBank/DDBJ whole genome shotgun (WGS) entry which is preliminary data.</text>
</comment>
<evidence type="ECO:0000259" key="8">
    <source>
        <dbReference type="Pfam" id="PF01490"/>
    </source>
</evidence>
<dbReference type="PANTHER" id="PTHR48017">
    <property type="entry name" value="OS05G0424000 PROTEIN-RELATED"/>
    <property type="match status" value="1"/>
</dbReference>
<keyword evidence="10" id="KW-1185">Reference proteome</keyword>
<evidence type="ECO:0000313" key="10">
    <source>
        <dbReference type="Proteomes" id="UP000188268"/>
    </source>
</evidence>
<proteinExistence type="predicted"/>
<dbReference type="GO" id="GO:0006865">
    <property type="term" value="P:amino acid transport"/>
    <property type="evidence" value="ECO:0007669"/>
    <property type="project" value="UniProtKB-KW"/>
</dbReference>
<protein>
    <submittedName>
        <fullName evidence="9">Amino acid transporter, transmembrane</fullName>
    </submittedName>
</protein>
<evidence type="ECO:0000256" key="1">
    <source>
        <dbReference type="ARBA" id="ARBA00004370"/>
    </source>
</evidence>
<name>A0A1R3JPI8_COCAP</name>
<comment type="subcellular location">
    <subcellularLocation>
        <location evidence="1">Membrane</location>
    </subcellularLocation>
</comment>
<evidence type="ECO:0000256" key="5">
    <source>
        <dbReference type="ARBA" id="ARBA00022989"/>
    </source>
</evidence>
<accession>A0A1R3JPI8</accession>
<feature type="transmembrane region" description="Helical" evidence="7">
    <location>
        <begin position="386"/>
        <end position="406"/>
    </location>
</feature>
<evidence type="ECO:0000256" key="4">
    <source>
        <dbReference type="ARBA" id="ARBA00022970"/>
    </source>
</evidence>
<evidence type="ECO:0000313" key="9">
    <source>
        <dbReference type="EMBL" id="OMO96745.1"/>
    </source>
</evidence>
<organism evidence="9 10">
    <name type="scientific">Corchorus capsularis</name>
    <name type="common">Jute</name>
    <dbReference type="NCBI Taxonomy" id="210143"/>
    <lineage>
        <taxon>Eukaryota</taxon>
        <taxon>Viridiplantae</taxon>
        <taxon>Streptophyta</taxon>
        <taxon>Embryophyta</taxon>
        <taxon>Tracheophyta</taxon>
        <taxon>Spermatophyta</taxon>
        <taxon>Magnoliopsida</taxon>
        <taxon>eudicotyledons</taxon>
        <taxon>Gunneridae</taxon>
        <taxon>Pentapetalae</taxon>
        <taxon>rosids</taxon>
        <taxon>malvids</taxon>
        <taxon>Malvales</taxon>
        <taxon>Malvaceae</taxon>
        <taxon>Grewioideae</taxon>
        <taxon>Apeibeae</taxon>
        <taxon>Corchorus</taxon>
    </lineage>
</organism>
<evidence type="ECO:0000256" key="3">
    <source>
        <dbReference type="ARBA" id="ARBA00022692"/>
    </source>
</evidence>
<keyword evidence="4" id="KW-0029">Amino-acid transport</keyword>
<feature type="transmembrane region" description="Helical" evidence="7">
    <location>
        <begin position="160"/>
        <end position="177"/>
    </location>
</feature>
<keyword evidence="2" id="KW-0813">Transport</keyword>
<evidence type="ECO:0000256" key="6">
    <source>
        <dbReference type="ARBA" id="ARBA00023136"/>
    </source>
</evidence>
<evidence type="ECO:0000256" key="2">
    <source>
        <dbReference type="ARBA" id="ARBA00022448"/>
    </source>
</evidence>
<keyword evidence="3 7" id="KW-0812">Transmembrane</keyword>
<keyword evidence="5 7" id="KW-1133">Transmembrane helix</keyword>
<dbReference type="EMBL" id="AWWV01007365">
    <property type="protein sequence ID" value="OMO96745.1"/>
    <property type="molecule type" value="Genomic_DNA"/>
</dbReference>
<dbReference type="OrthoDB" id="40134at2759"/>
<feature type="transmembrane region" description="Helical" evidence="7">
    <location>
        <begin position="231"/>
        <end position="253"/>
    </location>
</feature>
<feature type="transmembrane region" description="Helical" evidence="7">
    <location>
        <begin position="265"/>
        <end position="291"/>
    </location>
</feature>
<evidence type="ECO:0000256" key="7">
    <source>
        <dbReference type="SAM" id="Phobius"/>
    </source>
</evidence>
<feature type="domain" description="Amino acid transporter transmembrane" evidence="8">
    <location>
        <begin position="38"/>
        <end position="446"/>
    </location>
</feature>
<dbReference type="Gramene" id="OMO96745">
    <property type="protein sequence ID" value="OMO96745"/>
    <property type="gene ID" value="CCACVL1_04799"/>
</dbReference>
<feature type="transmembrane region" description="Helical" evidence="7">
    <location>
        <begin position="130"/>
        <end position="154"/>
    </location>
</feature>
<feature type="transmembrane region" description="Helical" evidence="7">
    <location>
        <begin position="311"/>
        <end position="335"/>
    </location>
</feature>
<reference evidence="9 10" key="1">
    <citation type="submission" date="2013-09" db="EMBL/GenBank/DDBJ databases">
        <title>Corchorus capsularis genome sequencing.</title>
        <authorList>
            <person name="Alam M."/>
            <person name="Haque M.S."/>
            <person name="Islam M.S."/>
            <person name="Emdad E.M."/>
            <person name="Islam M.M."/>
            <person name="Ahmed B."/>
            <person name="Halim A."/>
            <person name="Hossen Q.M.M."/>
            <person name="Hossain M.Z."/>
            <person name="Ahmed R."/>
            <person name="Khan M.M."/>
            <person name="Islam R."/>
            <person name="Rashid M.M."/>
            <person name="Khan S.A."/>
            <person name="Rahman M.S."/>
            <person name="Alam M."/>
        </authorList>
    </citation>
    <scope>NUCLEOTIDE SEQUENCE [LARGE SCALE GENOMIC DNA]</scope>
    <source>
        <strain evidence="10">cv. CVL-1</strain>
        <tissue evidence="9">Whole seedling</tissue>
    </source>
</reference>
<dbReference type="OMA" id="YCACTTA"/>